<dbReference type="SUPFAM" id="SSF53850">
    <property type="entry name" value="Periplasmic binding protein-like II"/>
    <property type="match status" value="1"/>
</dbReference>
<reference evidence="6 7" key="1">
    <citation type="submission" date="2016-02" db="EMBL/GenBank/DDBJ databases">
        <authorList>
            <person name="Wen L."/>
            <person name="He K."/>
            <person name="Yang H."/>
        </authorList>
    </citation>
    <scope>NUCLEOTIDE SEQUENCE [LARGE SCALE GENOMIC DNA]</scope>
    <source>
        <strain evidence="6">ShG14-8</strain>
    </source>
</reference>
<keyword evidence="4" id="KW-0804">Transcription</keyword>
<dbReference type="InterPro" id="IPR000847">
    <property type="entry name" value="LysR_HTH_N"/>
</dbReference>
<dbReference type="EMBL" id="LSLI01000021">
    <property type="protein sequence ID" value="KXS32713.1"/>
    <property type="molecule type" value="Genomic_DNA"/>
</dbReference>
<dbReference type="PRINTS" id="PR00039">
    <property type="entry name" value="HTHLYSR"/>
</dbReference>
<evidence type="ECO:0000313" key="7">
    <source>
        <dbReference type="Proteomes" id="UP000070578"/>
    </source>
</evidence>
<evidence type="ECO:0000256" key="4">
    <source>
        <dbReference type="ARBA" id="ARBA00023163"/>
    </source>
</evidence>
<dbReference type="FunFam" id="1.10.10.10:FF:000001">
    <property type="entry name" value="LysR family transcriptional regulator"/>
    <property type="match status" value="1"/>
</dbReference>
<dbReference type="PANTHER" id="PTHR30126">
    <property type="entry name" value="HTH-TYPE TRANSCRIPTIONAL REGULATOR"/>
    <property type="match status" value="1"/>
</dbReference>
<organism evidence="6 7">
    <name type="scientific">Candidatus Gallionella acididurans</name>
    <dbReference type="NCBI Taxonomy" id="1796491"/>
    <lineage>
        <taxon>Bacteria</taxon>
        <taxon>Pseudomonadati</taxon>
        <taxon>Pseudomonadota</taxon>
        <taxon>Betaproteobacteria</taxon>
        <taxon>Nitrosomonadales</taxon>
        <taxon>Gallionellaceae</taxon>
        <taxon>Gallionella</taxon>
    </lineage>
</organism>
<evidence type="ECO:0000256" key="1">
    <source>
        <dbReference type="ARBA" id="ARBA00009437"/>
    </source>
</evidence>
<dbReference type="AlphaFoldDB" id="A0A139BUY6"/>
<reference evidence="6 7" key="2">
    <citation type="submission" date="2016-03" db="EMBL/GenBank/DDBJ databases">
        <title>New uncultured bacterium of the family Gallionellaceae from acid mine drainage: description and reconstruction of genome based on metagenomic analysis of microbial community.</title>
        <authorList>
            <person name="Kadnikov V."/>
            <person name="Ivasenko D."/>
            <person name="Beletsky A."/>
            <person name="Mardanov A."/>
            <person name="Danilova E."/>
            <person name="Pimenov N."/>
            <person name="Karnachuk O."/>
            <person name="Ravin N."/>
        </authorList>
    </citation>
    <scope>NUCLEOTIDE SEQUENCE [LARGE SCALE GENOMIC DNA]</scope>
    <source>
        <strain evidence="6">ShG14-8</strain>
    </source>
</reference>
<dbReference type="CDD" id="cd08420">
    <property type="entry name" value="PBP2_CysL_like"/>
    <property type="match status" value="1"/>
</dbReference>
<dbReference type="NCBIfam" id="NF008095">
    <property type="entry name" value="PRK10837.1"/>
    <property type="match status" value="1"/>
</dbReference>
<proteinExistence type="inferred from homology"/>
<dbReference type="Proteomes" id="UP000070578">
    <property type="component" value="Unassembled WGS sequence"/>
</dbReference>
<comment type="caution">
    <text evidence="6">The sequence shown here is derived from an EMBL/GenBank/DDBJ whole genome shotgun (WGS) entry which is preliminary data.</text>
</comment>
<dbReference type="InterPro" id="IPR036390">
    <property type="entry name" value="WH_DNA-bd_sf"/>
</dbReference>
<dbReference type="Pfam" id="PF03466">
    <property type="entry name" value="LysR_substrate"/>
    <property type="match status" value="1"/>
</dbReference>
<dbReference type="GO" id="GO:0003700">
    <property type="term" value="F:DNA-binding transcription factor activity"/>
    <property type="evidence" value="ECO:0007669"/>
    <property type="project" value="InterPro"/>
</dbReference>
<dbReference type="PANTHER" id="PTHR30126:SF94">
    <property type="entry name" value="LYSR FAMILY TRANSCRIPTIONAL REGULATOR"/>
    <property type="match status" value="1"/>
</dbReference>
<evidence type="ECO:0000259" key="5">
    <source>
        <dbReference type="PROSITE" id="PS50931"/>
    </source>
</evidence>
<evidence type="ECO:0000256" key="3">
    <source>
        <dbReference type="ARBA" id="ARBA00023125"/>
    </source>
</evidence>
<protein>
    <submittedName>
        <fullName evidence="6">Transcriptional regulator, LysR family</fullName>
    </submittedName>
</protein>
<dbReference type="Gene3D" id="3.40.190.290">
    <property type="match status" value="1"/>
</dbReference>
<sequence>MRLTLRQLQIFVAIAQCGSTTAAGERIALSQSAISAAIAELERAVKLRLFDRVGKRLQLNDHGRAMLPQAMALLNGVDNLEKSYLNIAPSLIILGASPTIGNYLLPRLLADYWRLQGVVLGDASPPLQVIVANTADVAAKVAGFEVDIGLIEGPCHRPDIEVTPWLRDELLLVASPGHPVVLEANGNQISSERLAKTNWLLRERGSGTREALEHALLPHIPQLKSCIEFNNHEAIKQAAVQGLGIACLSPLVVADMLKTGQLVKLNTEFGGIPRRFSLLVHHQKQVTPGMQNFINYASRAVTTSDFHGL</sequence>
<dbReference type="GO" id="GO:0000976">
    <property type="term" value="F:transcription cis-regulatory region binding"/>
    <property type="evidence" value="ECO:0007669"/>
    <property type="project" value="TreeGrafter"/>
</dbReference>
<accession>A0A139BUY6</accession>
<comment type="similarity">
    <text evidence="1">Belongs to the LysR transcriptional regulatory family.</text>
</comment>
<dbReference type="SUPFAM" id="SSF46785">
    <property type="entry name" value="Winged helix' DNA-binding domain"/>
    <property type="match status" value="1"/>
</dbReference>
<feature type="domain" description="HTH lysR-type" evidence="5">
    <location>
        <begin position="3"/>
        <end position="60"/>
    </location>
</feature>
<dbReference type="InterPro" id="IPR036388">
    <property type="entry name" value="WH-like_DNA-bd_sf"/>
</dbReference>
<dbReference type="PATRIC" id="fig|1796491.3.peg.1284"/>
<keyword evidence="3" id="KW-0238">DNA-binding</keyword>
<dbReference type="Pfam" id="PF00126">
    <property type="entry name" value="HTH_1"/>
    <property type="match status" value="1"/>
</dbReference>
<keyword evidence="2" id="KW-0805">Transcription regulation</keyword>
<dbReference type="Gene3D" id="1.10.10.10">
    <property type="entry name" value="Winged helix-like DNA-binding domain superfamily/Winged helix DNA-binding domain"/>
    <property type="match status" value="1"/>
</dbReference>
<name>A0A139BUY6_9PROT</name>
<evidence type="ECO:0000313" key="6">
    <source>
        <dbReference type="EMBL" id="KXS32713.1"/>
    </source>
</evidence>
<dbReference type="InterPro" id="IPR005119">
    <property type="entry name" value="LysR_subst-bd"/>
</dbReference>
<evidence type="ECO:0000256" key="2">
    <source>
        <dbReference type="ARBA" id="ARBA00023015"/>
    </source>
</evidence>
<gene>
    <name evidence="6" type="ORF">AWT59_1176</name>
</gene>
<dbReference type="PROSITE" id="PS50931">
    <property type="entry name" value="HTH_LYSR"/>
    <property type="match status" value="1"/>
</dbReference>